<comment type="caution">
    <text evidence="1">The sequence shown here is derived from an EMBL/GenBank/DDBJ whole genome shotgun (WGS) entry which is preliminary data.</text>
</comment>
<reference evidence="2" key="1">
    <citation type="journal article" date="2023" name="Front. Plant Sci.">
        <title>Chromosomal-level genome assembly of Melastoma candidum provides insights into trichome evolution.</title>
        <authorList>
            <person name="Zhong Y."/>
            <person name="Wu W."/>
            <person name="Sun C."/>
            <person name="Zou P."/>
            <person name="Liu Y."/>
            <person name="Dai S."/>
            <person name="Zhou R."/>
        </authorList>
    </citation>
    <scope>NUCLEOTIDE SEQUENCE [LARGE SCALE GENOMIC DNA]</scope>
</reference>
<dbReference type="EMBL" id="CM042886">
    <property type="protein sequence ID" value="KAI4339197.1"/>
    <property type="molecule type" value="Genomic_DNA"/>
</dbReference>
<protein>
    <submittedName>
        <fullName evidence="1">Uncharacterized protein</fullName>
    </submittedName>
</protein>
<dbReference type="Proteomes" id="UP001057402">
    <property type="component" value="Chromosome 7"/>
</dbReference>
<keyword evidence="2" id="KW-1185">Reference proteome</keyword>
<organism evidence="1 2">
    <name type="scientific">Melastoma candidum</name>
    <dbReference type="NCBI Taxonomy" id="119954"/>
    <lineage>
        <taxon>Eukaryota</taxon>
        <taxon>Viridiplantae</taxon>
        <taxon>Streptophyta</taxon>
        <taxon>Embryophyta</taxon>
        <taxon>Tracheophyta</taxon>
        <taxon>Spermatophyta</taxon>
        <taxon>Magnoliopsida</taxon>
        <taxon>eudicotyledons</taxon>
        <taxon>Gunneridae</taxon>
        <taxon>Pentapetalae</taxon>
        <taxon>rosids</taxon>
        <taxon>malvids</taxon>
        <taxon>Myrtales</taxon>
        <taxon>Melastomataceae</taxon>
        <taxon>Melastomatoideae</taxon>
        <taxon>Melastomateae</taxon>
        <taxon>Melastoma</taxon>
    </lineage>
</organism>
<accession>A0ACB9NU36</accession>
<evidence type="ECO:0000313" key="1">
    <source>
        <dbReference type="EMBL" id="KAI4339197.1"/>
    </source>
</evidence>
<gene>
    <name evidence="1" type="ORF">MLD38_024161</name>
</gene>
<proteinExistence type="predicted"/>
<sequence>MLLPPKFSKVKDLVDLVESVMEISPGNYHLAIHVAKYLNREYNSKAVASASLFYWAGLLLVSTLSQAVPVAPEYAWVESAEILESTVGTDTMLEGFYRKALLAYPFSK</sequence>
<evidence type="ECO:0000313" key="2">
    <source>
        <dbReference type="Proteomes" id="UP001057402"/>
    </source>
</evidence>
<name>A0ACB9NU36_9MYRT</name>